<keyword evidence="1" id="KW-1133">Transmembrane helix</keyword>
<dbReference type="InterPro" id="IPR036291">
    <property type="entry name" value="NAD(P)-bd_dom_sf"/>
</dbReference>
<feature type="transmembrane region" description="Helical" evidence="1">
    <location>
        <begin position="413"/>
        <end position="434"/>
    </location>
</feature>
<keyword evidence="1" id="KW-0812">Transmembrane</keyword>
<dbReference type="EMBL" id="CP033367">
    <property type="protein sequence ID" value="QKD04167.1"/>
    <property type="molecule type" value="Genomic_DNA"/>
</dbReference>
<feature type="transmembrane region" description="Helical" evidence="1">
    <location>
        <begin position="318"/>
        <end position="338"/>
    </location>
</feature>
<feature type="transmembrane region" description="Helical" evidence="1">
    <location>
        <begin position="386"/>
        <end position="407"/>
    </location>
</feature>
<dbReference type="AlphaFoldDB" id="A0A6M7WQ27"/>
<proteinExistence type="predicted"/>
<dbReference type="Pfam" id="PF13460">
    <property type="entry name" value="NAD_binding_10"/>
    <property type="match status" value="1"/>
</dbReference>
<feature type="transmembrane region" description="Helical" evidence="1">
    <location>
        <begin position="244"/>
        <end position="264"/>
    </location>
</feature>
<accession>A0A6M7WQ27</accession>
<dbReference type="InterPro" id="IPR051207">
    <property type="entry name" value="ComplexI_NDUFA9_subunit"/>
</dbReference>
<dbReference type="SUPFAM" id="SSF51735">
    <property type="entry name" value="NAD(P)-binding Rossmann-fold domains"/>
    <property type="match status" value="1"/>
</dbReference>
<name>A0A6M7WQ27_RHILI</name>
<dbReference type="GO" id="GO:0044877">
    <property type="term" value="F:protein-containing complex binding"/>
    <property type="evidence" value="ECO:0007669"/>
    <property type="project" value="TreeGrafter"/>
</dbReference>
<evidence type="ECO:0000259" key="2">
    <source>
        <dbReference type="Pfam" id="PF13460"/>
    </source>
</evidence>
<dbReference type="Proteomes" id="UP000503017">
    <property type="component" value="Chromosome"/>
</dbReference>
<keyword evidence="1" id="KW-0472">Membrane</keyword>
<dbReference type="Gene3D" id="3.40.50.720">
    <property type="entry name" value="NAD(P)-binding Rossmann-like Domain"/>
    <property type="match status" value="1"/>
</dbReference>
<organism evidence="3 4">
    <name type="scientific">Mesorhizobium loti R88b</name>
    <dbReference type="NCBI Taxonomy" id="935548"/>
    <lineage>
        <taxon>Bacteria</taxon>
        <taxon>Pseudomonadati</taxon>
        <taxon>Pseudomonadota</taxon>
        <taxon>Alphaproteobacteria</taxon>
        <taxon>Hyphomicrobiales</taxon>
        <taxon>Phyllobacteriaceae</taxon>
        <taxon>Mesorhizobium</taxon>
    </lineage>
</organism>
<feature type="domain" description="NAD(P)-binding" evidence="2">
    <location>
        <begin position="13"/>
        <end position="160"/>
    </location>
</feature>
<feature type="transmembrane region" description="Helical" evidence="1">
    <location>
        <begin position="358"/>
        <end position="379"/>
    </location>
</feature>
<gene>
    <name evidence="3" type="ORF">EB235_24005</name>
</gene>
<dbReference type="Pfam" id="PF13781">
    <property type="entry name" value="DoxX_3"/>
    <property type="match status" value="1"/>
</dbReference>
<dbReference type="RefSeq" id="WP_027028644.1">
    <property type="nucleotide sequence ID" value="NZ_CP033367.1"/>
</dbReference>
<dbReference type="InterPro" id="IPR016040">
    <property type="entry name" value="NAD(P)-bd_dom"/>
</dbReference>
<evidence type="ECO:0000256" key="1">
    <source>
        <dbReference type="SAM" id="Phobius"/>
    </source>
</evidence>
<evidence type="ECO:0000313" key="4">
    <source>
        <dbReference type="Proteomes" id="UP000503017"/>
    </source>
</evidence>
<protein>
    <submittedName>
        <fullName evidence="3">SDR family oxidoreductase</fullName>
    </submittedName>
</protein>
<dbReference type="PANTHER" id="PTHR12126">
    <property type="entry name" value="NADH-UBIQUINONE OXIDOREDUCTASE 39 KDA SUBUNIT-RELATED"/>
    <property type="match status" value="1"/>
</dbReference>
<dbReference type="InterPro" id="IPR025695">
    <property type="entry name" value="DoxX-like"/>
</dbReference>
<reference evidence="3 4" key="1">
    <citation type="submission" date="2018-10" db="EMBL/GenBank/DDBJ databases">
        <authorList>
            <person name="Perry B.J."/>
            <person name="Sullivan J.T."/>
            <person name="Murphy R.J.T."/>
            <person name="Ramsay J.P."/>
            <person name="Ronson C.W."/>
        </authorList>
    </citation>
    <scope>NUCLEOTIDE SEQUENCE [LARGE SCALE GENOMIC DNA]</scope>
    <source>
        <strain evidence="3 4">R88b</strain>
    </source>
</reference>
<dbReference type="PANTHER" id="PTHR12126:SF11">
    <property type="entry name" value="NADH DEHYDROGENASE [UBIQUINONE] 1 ALPHA SUBCOMPLEX SUBUNIT 9, MITOCHONDRIAL"/>
    <property type="match status" value="1"/>
</dbReference>
<sequence>MPDSPGKKVLVLGGYGLIGEAVVGRLVRDGHQVTGLGRDVSDAKRRWPAVGWIAADMAQLLAAEDWLPMVAGMDAVVNAAGALQDGPRDRLDAIHRDSVVALVSACEQAGVGRLVQISAIGADPASTNVFFSTKAQGDKAVASSSLEWTILRPGLVIAPAAYGGTALLRALAAFPGFIPAVMARQPIQTVAVTDVAETVSRAVAGSLPPRTTVDLVEADARSLGDVLIAFRAWLGLPQARVVPMPSMLGLLAGAIADGLGLLGWRSPLRSAALAALARGVTGNAKSWSEISDHKLQPLEATLAAMPAHVQERWFARLWLLKPAVFGILSLFWLVSGIVGFIRQGAAADILVSHGLSPALALGAVIAGSLADIIVGAAIIVRSLARLALLGMLAITLAYLGTATVLAPDLWLDPLGAMVKAVPALCLALVALAILDER</sequence>
<evidence type="ECO:0000313" key="3">
    <source>
        <dbReference type="EMBL" id="QKD04167.1"/>
    </source>
</evidence>